<sequence length="289" mass="33777">MKKVFLLLSVGMAFVANAQFAGNTAYKRDRYSRDDNFSEKRNVVATDSTVVFYTDILLNQRADNYKLTLGVRQEGKTPAEALKKINERINGFAKSIRTLASAEDIFVDFITQNRILDFDIDKQKETAKQKVTGYEIKKNVIISLKNYSDIEQMILQAAEHQIYDIIKLEYINTDIAKIRKQLLSEAYKISEEKKKDYFSHFKKEILGNPVAETDFHYLFPSSRYEKYTISESSKVDVPSRYTEEYLRKEDTYYYEGVDYSGFDKVINPTHPEVGIQYILRLRVKYKIKK</sequence>
<dbReference type="Gene3D" id="3.30.70.2970">
    <property type="entry name" value="Protein of unknown function (DUF541), domain 2"/>
    <property type="match status" value="1"/>
</dbReference>
<proteinExistence type="predicted"/>
<dbReference type="Proteomes" id="UP000464318">
    <property type="component" value="Chromosome"/>
</dbReference>
<organism evidence="1 2">
    <name type="scientific">Bergeyella cardium</name>
    <dbReference type="NCBI Taxonomy" id="1585976"/>
    <lineage>
        <taxon>Bacteria</taxon>
        <taxon>Pseudomonadati</taxon>
        <taxon>Bacteroidota</taxon>
        <taxon>Flavobacteriia</taxon>
        <taxon>Flavobacteriales</taxon>
        <taxon>Weeksellaceae</taxon>
        <taxon>Bergeyella</taxon>
    </lineage>
</organism>
<protein>
    <submittedName>
        <fullName evidence="1">DUF541 domain-containing protein</fullName>
    </submittedName>
</protein>
<dbReference type="RefSeq" id="WP_160223865.1">
    <property type="nucleotide sequence ID" value="NZ_CP029149.1"/>
</dbReference>
<dbReference type="EMBL" id="CP029149">
    <property type="protein sequence ID" value="QHN64832.1"/>
    <property type="molecule type" value="Genomic_DNA"/>
</dbReference>
<evidence type="ECO:0000313" key="2">
    <source>
        <dbReference type="Proteomes" id="UP000464318"/>
    </source>
</evidence>
<reference evidence="1 2" key="1">
    <citation type="submission" date="2018-04" db="EMBL/GenBank/DDBJ databases">
        <title>Characteristic and Complete Genome Sequencing of A Novel Member of Infective Endocarditis Causative Bacteria: Bergeyella cardium QL-PH.</title>
        <authorList>
            <person name="Pan H."/>
            <person name="Sun E."/>
            <person name="Zhang Y."/>
        </authorList>
    </citation>
    <scope>NUCLEOTIDE SEQUENCE [LARGE SCALE GENOMIC DNA]</scope>
    <source>
        <strain evidence="1 2">HPQL</strain>
    </source>
</reference>
<gene>
    <name evidence="1" type="ORF">DBX24_02460</name>
</gene>
<keyword evidence="2" id="KW-1185">Reference proteome</keyword>
<dbReference type="Gene3D" id="3.30.110.170">
    <property type="entry name" value="Protein of unknown function (DUF541), domain 1"/>
    <property type="match status" value="1"/>
</dbReference>
<dbReference type="KEGG" id="bcad:DBX24_02460"/>
<evidence type="ECO:0000313" key="1">
    <source>
        <dbReference type="EMBL" id="QHN64832.1"/>
    </source>
</evidence>
<dbReference type="Pfam" id="PF04402">
    <property type="entry name" value="SIMPL"/>
    <property type="match status" value="1"/>
</dbReference>
<accession>A0A6P1QRW0</accession>
<dbReference type="InterPro" id="IPR007497">
    <property type="entry name" value="SIMPL/DUF541"/>
</dbReference>
<name>A0A6P1QRW0_9FLAO</name>
<dbReference type="OrthoDB" id="1228710at2"/>
<dbReference type="AlphaFoldDB" id="A0A6P1QRW0"/>